<dbReference type="EMBL" id="JAATOP010000001">
    <property type="protein sequence ID" value="NIY70993.1"/>
    <property type="molecule type" value="Genomic_DNA"/>
</dbReference>
<keyword evidence="1" id="KW-0812">Transmembrane</keyword>
<dbReference type="Proteomes" id="UP000709466">
    <property type="component" value="Unassembled WGS sequence"/>
</dbReference>
<gene>
    <name evidence="2" type="ORF">HCZ30_00920</name>
</gene>
<evidence type="ECO:0000313" key="3">
    <source>
        <dbReference type="Proteomes" id="UP000709466"/>
    </source>
</evidence>
<feature type="transmembrane region" description="Helical" evidence="1">
    <location>
        <begin position="159"/>
        <end position="178"/>
    </location>
</feature>
<dbReference type="Pfam" id="PF07509">
    <property type="entry name" value="DUF1523"/>
    <property type="match status" value="1"/>
</dbReference>
<sequence length="222" mass="26264">MSFRMIFRAVLVVLLLPFFDYVLPQHDIARITGTEVIRQDFSRWNRMFYAQPESGNADLGSRDVLFINTVRRPTYLFGLIRGSEANDIMIYRNEDTGWIWPPYFKFDSRDLQGEAQEYTSTSANPQWVVITKYGWRNRFLTTFPNAVRIKPVDGPDVTIIPWFNIIFFIALAIFILFTRRVWFQFRERVMDPALGRAGNGVDRMEAGIAERKSRFNRWRNRK</sequence>
<organism evidence="2 3">
    <name type="scientific">Marivivens donghaensis</name>
    <dbReference type="NCBI Taxonomy" id="1699413"/>
    <lineage>
        <taxon>Bacteria</taxon>
        <taxon>Pseudomonadati</taxon>
        <taxon>Pseudomonadota</taxon>
        <taxon>Alphaproteobacteria</taxon>
        <taxon>Rhodobacterales</taxon>
        <taxon>Paracoccaceae</taxon>
        <taxon>Marivivens group</taxon>
        <taxon>Marivivens</taxon>
    </lineage>
</organism>
<keyword evidence="1" id="KW-0472">Membrane</keyword>
<evidence type="ECO:0000256" key="1">
    <source>
        <dbReference type="SAM" id="Phobius"/>
    </source>
</evidence>
<keyword evidence="3" id="KW-1185">Reference proteome</keyword>
<accession>A0ABX0VWK6</accession>
<keyword evidence="1" id="KW-1133">Transmembrane helix</keyword>
<dbReference type="RefSeq" id="WP_167635885.1">
    <property type="nucleotide sequence ID" value="NZ_JAATOP010000001.1"/>
</dbReference>
<protein>
    <submittedName>
        <fullName evidence="2">DUF1523 family protein</fullName>
    </submittedName>
</protein>
<comment type="caution">
    <text evidence="2">The sequence shown here is derived from an EMBL/GenBank/DDBJ whole genome shotgun (WGS) entry which is preliminary data.</text>
</comment>
<name>A0ABX0VWK6_9RHOB</name>
<dbReference type="InterPro" id="IPR011088">
    <property type="entry name" value="Phage_phiNM3_A0EWY4"/>
</dbReference>
<evidence type="ECO:0000313" key="2">
    <source>
        <dbReference type="EMBL" id="NIY70993.1"/>
    </source>
</evidence>
<proteinExistence type="predicted"/>
<reference evidence="2 3" key="1">
    <citation type="submission" date="2020-03" db="EMBL/GenBank/DDBJ databases">
        <title>Bacterial isolates of synthetic phycosphere.</title>
        <authorList>
            <person name="Fu H."/>
            <person name="Moran M.A."/>
        </authorList>
    </citation>
    <scope>NUCLEOTIDE SEQUENCE [LARGE SCALE GENOMIC DNA]</scope>
    <source>
        <strain evidence="2 3">HF1</strain>
    </source>
</reference>